<evidence type="ECO:0000256" key="1">
    <source>
        <dbReference type="ARBA" id="ARBA00004141"/>
    </source>
</evidence>
<evidence type="ECO:0000256" key="6">
    <source>
        <dbReference type="SAM" id="Phobius"/>
    </source>
</evidence>
<dbReference type="GO" id="GO:0005886">
    <property type="term" value="C:plasma membrane"/>
    <property type="evidence" value="ECO:0007669"/>
    <property type="project" value="TreeGrafter"/>
</dbReference>
<dbReference type="Gramene" id="Psat07G0708000-T1">
    <property type="protein sequence ID" value="KAI5392541.1"/>
    <property type="gene ID" value="KIW84_077080"/>
</dbReference>
<organism evidence="8 9">
    <name type="scientific">Pisum sativum</name>
    <name type="common">Garden pea</name>
    <name type="synonym">Lathyrus oleraceus</name>
    <dbReference type="NCBI Taxonomy" id="3888"/>
    <lineage>
        <taxon>Eukaryota</taxon>
        <taxon>Viridiplantae</taxon>
        <taxon>Streptophyta</taxon>
        <taxon>Embryophyta</taxon>
        <taxon>Tracheophyta</taxon>
        <taxon>Spermatophyta</taxon>
        <taxon>Magnoliopsida</taxon>
        <taxon>eudicotyledons</taxon>
        <taxon>Gunneridae</taxon>
        <taxon>Pentapetalae</taxon>
        <taxon>rosids</taxon>
        <taxon>fabids</taxon>
        <taxon>Fabales</taxon>
        <taxon>Fabaceae</taxon>
        <taxon>Papilionoideae</taxon>
        <taxon>50 kb inversion clade</taxon>
        <taxon>NPAAA clade</taxon>
        <taxon>Hologalegina</taxon>
        <taxon>IRL clade</taxon>
        <taxon>Fabeae</taxon>
        <taxon>Lathyrus</taxon>
    </lineage>
</organism>
<feature type="domain" description="Bicarbonate transporter-like transmembrane" evidence="7">
    <location>
        <begin position="4"/>
        <end position="65"/>
    </location>
</feature>
<evidence type="ECO:0000313" key="9">
    <source>
        <dbReference type="Proteomes" id="UP001058974"/>
    </source>
</evidence>
<dbReference type="InterPro" id="IPR003020">
    <property type="entry name" value="HCO3_transpt_euk"/>
</dbReference>
<protein>
    <recommendedName>
        <fullName evidence="7">Bicarbonate transporter-like transmembrane domain-containing protein</fullName>
    </recommendedName>
</protein>
<dbReference type="Proteomes" id="UP001058974">
    <property type="component" value="Chromosome 7"/>
</dbReference>
<dbReference type="GO" id="GO:0006820">
    <property type="term" value="P:monoatomic anion transport"/>
    <property type="evidence" value="ECO:0007669"/>
    <property type="project" value="InterPro"/>
</dbReference>
<evidence type="ECO:0000256" key="5">
    <source>
        <dbReference type="ARBA" id="ARBA00023136"/>
    </source>
</evidence>
<evidence type="ECO:0000259" key="7">
    <source>
        <dbReference type="Pfam" id="PF00955"/>
    </source>
</evidence>
<dbReference type="PANTHER" id="PTHR11453:SF40">
    <property type="entry name" value="BORON TRANSPORTER 4-RELATED"/>
    <property type="match status" value="1"/>
</dbReference>
<comment type="caution">
    <text evidence="8">The sequence shown here is derived from an EMBL/GenBank/DDBJ whole genome shotgun (WGS) entry which is preliminary data.</text>
</comment>
<evidence type="ECO:0000256" key="2">
    <source>
        <dbReference type="ARBA" id="ARBA00006262"/>
    </source>
</evidence>
<comment type="subcellular location">
    <subcellularLocation>
        <location evidence="1">Membrane</location>
        <topology evidence="1">Multi-pass membrane protein</topology>
    </subcellularLocation>
</comment>
<keyword evidence="5 6" id="KW-0472">Membrane</keyword>
<comment type="similarity">
    <text evidence="2">Belongs to the anion exchanger (TC 2.A.31.3) family.</text>
</comment>
<name>A0A9D5A204_PEA</name>
<dbReference type="Pfam" id="PF00955">
    <property type="entry name" value="HCO3_cotransp"/>
    <property type="match status" value="1"/>
</dbReference>
<dbReference type="InterPro" id="IPR011531">
    <property type="entry name" value="HCO3_transpt-like_TM_dom"/>
</dbReference>
<evidence type="ECO:0000256" key="4">
    <source>
        <dbReference type="ARBA" id="ARBA00022989"/>
    </source>
</evidence>
<feature type="transmembrane region" description="Helical" evidence="6">
    <location>
        <begin position="50"/>
        <end position="70"/>
    </location>
</feature>
<dbReference type="AlphaFoldDB" id="A0A9D5A204"/>
<evidence type="ECO:0000256" key="3">
    <source>
        <dbReference type="ARBA" id="ARBA00022692"/>
    </source>
</evidence>
<reference evidence="8 9" key="1">
    <citation type="journal article" date="2022" name="Nat. Genet.">
        <title>Improved pea reference genome and pan-genome highlight genomic features and evolutionary characteristics.</title>
        <authorList>
            <person name="Yang T."/>
            <person name="Liu R."/>
            <person name="Luo Y."/>
            <person name="Hu S."/>
            <person name="Wang D."/>
            <person name="Wang C."/>
            <person name="Pandey M.K."/>
            <person name="Ge S."/>
            <person name="Xu Q."/>
            <person name="Li N."/>
            <person name="Li G."/>
            <person name="Huang Y."/>
            <person name="Saxena R.K."/>
            <person name="Ji Y."/>
            <person name="Li M."/>
            <person name="Yan X."/>
            <person name="He Y."/>
            <person name="Liu Y."/>
            <person name="Wang X."/>
            <person name="Xiang C."/>
            <person name="Varshney R.K."/>
            <person name="Ding H."/>
            <person name="Gao S."/>
            <person name="Zong X."/>
        </authorList>
    </citation>
    <scope>NUCLEOTIDE SEQUENCE [LARGE SCALE GENOMIC DNA]</scope>
    <source>
        <strain evidence="8 9">cv. Zhongwan 6</strain>
    </source>
</reference>
<dbReference type="GO" id="GO:0050801">
    <property type="term" value="P:monoatomic ion homeostasis"/>
    <property type="evidence" value="ECO:0007669"/>
    <property type="project" value="TreeGrafter"/>
</dbReference>
<gene>
    <name evidence="8" type="ORF">KIW84_077080</name>
</gene>
<keyword evidence="3 6" id="KW-0812">Transmembrane</keyword>
<dbReference type="PANTHER" id="PTHR11453">
    <property type="entry name" value="ANION EXCHANGE PROTEIN"/>
    <property type="match status" value="1"/>
</dbReference>
<feature type="transmembrane region" description="Helical" evidence="6">
    <location>
        <begin position="12"/>
        <end position="29"/>
    </location>
</feature>
<sequence length="139" mass="16265">MTQDMGKVSPTYIFVALIPALMVAGLYFFDHNVASGLAQQKEFNLKKPSAYHYDIFLLGFMVSIYIHMFLSRYSSILKLITNIIISDFALWTTWLTTFKDEEWSKDESKVREMQDVETLKELYESSMKKNKRLQINIKS</sequence>
<accession>A0A9D5A204</accession>
<keyword evidence="4 6" id="KW-1133">Transmembrane helix</keyword>
<dbReference type="EMBL" id="JAMSHJ010000007">
    <property type="protein sequence ID" value="KAI5392541.1"/>
    <property type="molecule type" value="Genomic_DNA"/>
</dbReference>
<evidence type="ECO:0000313" key="8">
    <source>
        <dbReference type="EMBL" id="KAI5392541.1"/>
    </source>
</evidence>
<dbReference type="GO" id="GO:0005452">
    <property type="term" value="F:solute:inorganic anion antiporter activity"/>
    <property type="evidence" value="ECO:0007669"/>
    <property type="project" value="InterPro"/>
</dbReference>
<proteinExistence type="inferred from homology"/>
<keyword evidence="9" id="KW-1185">Reference proteome</keyword>